<accession>A0A6S6XTQ9</accession>
<dbReference type="SUPFAM" id="SSF52833">
    <property type="entry name" value="Thioredoxin-like"/>
    <property type="match status" value="1"/>
</dbReference>
<reference evidence="2 3" key="1">
    <citation type="submission" date="2020-03" db="EMBL/GenBank/DDBJ databases">
        <authorList>
            <consortium name="Genoscope - CEA"/>
            <person name="William W."/>
        </authorList>
    </citation>
    <scope>NUCLEOTIDE SEQUENCE [LARGE SCALE GENOMIC DNA]</scope>
    <source>
        <strain evidence="3">DSM 16959</strain>
    </source>
</reference>
<dbReference type="AlphaFoldDB" id="A0A6S6XTQ9"/>
<dbReference type="RefSeq" id="WP_145770190.1">
    <property type="nucleotide sequence ID" value="NZ_LR778301.1"/>
</dbReference>
<evidence type="ECO:0000313" key="2">
    <source>
        <dbReference type="EMBL" id="CAB1367317.1"/>
    </source>
</evidence>
<protein>
    <submittedName>
        <fullName evidence="2">Disulfide bond formation protein DsbA</fullName>
    </submittedName>
</protein>
<dbReference type="Proteomes" id="UP000515733">
    <property type="component" value="Chromosome"/>
</dbReference>
<name>A0A6S6XTQ9_9PROT</name>
<dbReference type="OrthoDB" id="9780340at2"/>
<dbReference type="KEGG" id="doe:DENOEST_0145"/>
<evidence type="ECO:0000259" key="1">
    <source>
        <dbReference type="Pfam" id="PF13462"/>
    </source>
</evidence>
<feature type="domain" description="Thioredoxin-like fold" evidence="1">
    <location>
        <begin position="50"/>
        <end position="209"/>
    </location>
</feature>
<organism evidence="2 3">
    <name type="scientific">Denitratisoma oestradiolicum</name>
    <dbReference type="NCBI Taxonomy" id="311182"/>
    <lineage>
        <taxon>Bacteria</taxon>
        <taxon>Pseudomonadati</taxon>
        <taxon>Pseudomonadota</taxon>
        <taxon>Betaproteobacteria</taxon>
        <taxon>Nitrosomonadales</taxon>
        <taxon>Sterolibacteriaceae</taxon>
        <taxon>Denitratisoma</taxon>
    </lineage>
</organism>
<dbReference type="Gene3D" id="3.40.30.10">
    <property type="entry name" value="Glutaredoxin"/>
    <property type="match status" value="1"/>
</dbReference>
<evidence type="ECO:0000313" key="3">
    <source>
        <dbReference type="Proteomes" id="UP000515733"/>
    </source>
</evidence>
<dbReference type="EMBL" id="LR778301">
    <property type="protein sequence ID" value="CAB1367317.1"/>
    <property type="molecule type" value="Genomic_DNA"/>
</dbReference>
<keyword evidence="3" id="KW-1185">Reference proteome</keyword>
<sequence length="215" mass="23712">MKQKTLFIIAAVILLTVFLVATLVYKSEKIDQSAQLAERNRAHLVRMHAPTLGPAQAKVQIVEFLDPACETCRAFYPLVKEMMAANPGQIHLVLRYAPFHKGSDAVVAILEAARKQGKFWPALEALLATQADWAPHHTPQLALVWQKLEGLDLNLEQLRLDMMAPEIAQLIAQDLADAQALNVTQTPEFFVNGAPLPTFGYEPLKALVDAALTTP</sequence>
<dbReference type="InterPro" id="IPR036249">
    <property type="entry name" value="Thioredoxin-like_sf"/>
</dbReference>
<proteinExistence type="predicted"/>
<gene>
    <name evidence="2" type="ORF">DENOEST_0145</name>
</gene>
<dbReference type="Pfam" id="PF13462">
    <property type="entry name" value="Thioredoxin_4"/>
    <property type="match status" value="1"/>
</dbReference>
<dbReference type="InterPro" id="IPR012336">
    <property type="entry name" value="Thioredoxin-like_fold"/>
</dbReference>